<dbReference type="Pfam" id="PF00172">
    <property type="entry name" value="Zn_clus"/>
    <property type="match status" value="1"/>
</dbReference>
<feature type="compositionally biased region" description="Low complexity" evidence="8">
    <location>
        <begin position="160"/>
        <end position="173"/>
    </location>
</feature>
<evidence type="ECO:0000256" key="7">
    <source>
        <dbReference type="ARBA" id="ARBA00040903"/>
    </source>
</evidence>
<dbReference type="SMART" id="SM00066">
    <property type="entry name" value="GAL4"/>
    <property type="match status" value="1"/>
</dbReference>
<dbReference type="EMBL" id="HG529550">
    <property type="protein sequence ID" value="CDI52797.1"/>
    <property type="molecule type" value="Genomic_DNA"/>
</dbReference>
<keyword evidence="5" id="KW-0804">Transcription</keyword>
<evidence type="ECO:0000256" key="4">
    <source>
        <dbReference type="ARBA" id="ARBA00023125"/>
    </source>
</evidence>
<evidence type="ECO:0000313" key="10">
    <source>
        <dbReference type="EMBL" id="CDI52797.1"/>
    </source>
</evidence>
<feature type="compositionally biased region" description="Low complexity" evidence="8">
    <location>
        <begin position="79"/>
        <end position="99"/>
    </location>
</feature>
<feature type="compositionally biased region" description="Polar residues" evidence="8">
    <location>
        <begin position="100"/>
        <end position="115"/>
    </location>
</feature>
<dbReference type="Gene3D" id="4.10.240.10">
    <property type="entry name" value="Zn(2)-C6 fungal-type DNA-binding domain"/>
    <property type="match status" value="1"/>
</dbReference>
<feature type="domain" description="Zn(2)-C6 fungal-type" evidence="9">
    <location>
        <begin position="188"/>
        <end position="219"/>
    </location>
</feature>
<dbReference type="InterPro" id="IPR050335">
    <property type="entry name" value="ERT1_acuK_gluconeogen_tf"/>
</dbReference>
<keyword evidence="1" id="KW-0479">Metal-binding</keyword>
<dbReference type="PROSITE" id="PS50048">
    <property type="entry name" value="ZN2_CY6_FUNGAL_2"/>
    <property type="match status" value="1"/>
</dbReference>
<dbReference type="CDD" id="cd00067">
    <property type="entry name" value="GAL4"/>
    <property type="match status" value="1"/>
</dbReference>
<keyword evidence="3" id="KW-0805">Transcription regulation</keyword>
<dbReference type="GO" id="GO:0005634">
    <property type="term" value="C:nucleus"/>
    <property type="evidence" value="ECO:0007669"/>
    <property type="project" value="TreeGrafter"/>
</dbReference>
<evidence type="ECO:0000256" key="5">
    <source>
        <dbReference type="ARBA" id="ARBA00023163"/>
    </source>
</evidence>
<feature type="region of interest" description="Disordered" evidence="8">
    <location>
        <begin position="239"/>
        <end position="280"/>
    </location>
</feature>
<feature type="compositionally biased region" description="Low complexity" evidence="8">
    <location>
        <begin position="116"/>
        <end position="130"/>
    </location>
</feature>
<dbReference type="GO" id="GO:0000981">
    <property type="term" value="F:DNA-binding transcription factor activity, RNA polymerase II-specific"/>
    <property type="evidence" value="ECO:0007669"/>
    <property type="project" value="InterPro"/>
</dbReference>
<dbReference type="PANTHER" id="PTHR47659">
    <property type="entry name" value="ZN(II)2CYS6 TRANSCRIPTION FACTOR (EUROFUNG)-RELATED"/>
    <property type="match status" value="1"/>
</dbReference>
<protein>
    <recommendedName>
        <fullName evidence="7">Transcription activator of gluconeogenesis ERT1</fullName>
    </recommendedName>
</protein>
<dbReference type="GO" id="GO:0008270">
    <property type="term" value="F:zinc ion binding"/>
    <property type="evidence" value="ECO:0007669"/>
    <property type="project" value="InterPro"/>
</dbReference>
<organism evidence="10">
    <name type="scientific">Melanopsichium pennsylvanicum 4</name>
    <dbReference type="NCBI Taxonomy" id="1398559"/>
    <lineage>
        <taxon>Eukaryota</taxon>
        <taxon>Fungi</taxon>
        <taxon>Dikarya</taxon>
        <taxon>Basidiomycota</taxon>
        <taxon>Ustilaginomycotina</taxon>
        <taxon>Ustilaginomycetes</taxon>
        <taxon>Ustilaginales</taxon>
        <taxon>Ustilaginaceae</taxon>
        <taxon>Melanopsichium</taxon>
    </lineage>
</organism>
<feature type="non-terminal residue" evidence="10">
    <location>
        <position position="554"/>
    </location>
</feature>
<dbReference type="InterPro" id="IPR001138">
    <property type="entry name" value="Zn2Cys6_DnaBD"/>
</dbReference>
<evidence type="ECO:0000256" key="8">
    <source>
        <dbReference type="SAM" id="MobiDB-lite"/>
    </source>
</evidence>
<proteinExistence type="predicted"/>
<keyword evidence="6" id="KW-0539">Nucleus</keyword>
<feature type="compositionally biased region" description="Polar residues" evidence="8">
    <location>
        <begin position="1"/>
        <end position="12"/>
    </location>
</feature>
<keyword evidence="4" id="KW-0238">DNA-binding</keyword>
<accession>A0A077R1Q0</accession>
<evidence type="ECO:0000259" key="9">
    <source>
        <dbReference type="PROSITE" id="PS50048"/>
    </source>
</evidence>
<feature type="compositionally biased region" description="Low complexity" evidence="8">
    <location>
        <begin position="43"/>
        <end position="68"/>
    </location>
</feature>
<evidence type="ECO:0000256" key="2">
    <source>
        <dbReference type="ARBA" id="ARBA00022833"/>
    </source>
</evidence>
<dbReference type="InterPro" id="IPR036864">
    <property type="entry name" value="Zn2-C6_fun-type_DNA-bd_sf"/>
</dbReference>
<name>A0A077R1Q0_9BASI</name>
<dbReference type="GO" id="GO:0000977">
    <property type="term" value="F:RNA polymerase II transcription regulatory region sequence-specific DNA binding"/>
    <property type="evidence" value="ECO:0007669"/>
    <property type="project" value="TreeGrafter"/>
</dbReference>
<feature type="compositionally biased region" description="Low complexity" evidence="8">
    <location>
        <begin position="13"/>
        <end position="27"/>
    </location>
</feature>
<evidence type="ECO:0000256" key="3">
    <source>
        <dbReference type="ARBA" id="ARBA00023015"/>
    </source>
</evidence>
<dbReference type="SUPFAM" id="SSF57701">
    <property type="entry name" value="Zn2/Cys6 DNA-binding domain"/>
    <property type="match status" value="1"/>
</dbReference>
<dbReference type="AlphaFoldDB" id="A0A077R1Q0"/>
<feature type="compositionally biased region" description="Polar residues" evidence="8">
    <location>
        <begin position="149"/>
        <end position="159"/>
    </location>
</feature>
<feature type="region of interest" description="Disordered" evidence="8">
    <location>
        <begin position="441"/>
        <end position="468"/>
    </location>
</feature>
<dbReference type="PANTHER" id="PTHR47659:SF1">
    <property type="entry name" value="TRANSCRIPTION ACTIVATOR OF GLUCONEOGENESIS ERT1"/>
    <property type="match status" value="1"/>
</dbReference>
<evidence type="ECO:0000256" key="6">
    <source>
        <dbReference type="ARBA" id="ARBA00023242"/>
    </source>
</evidence>
<reference evidence="10" key="1">
    <citation type="journal article" date="2014" name="Genome Biol. Evol.">
        <title>Gene Loss Rather Than Gene Gain Is Associated with a Host Jump from Monocots to Dicots in the Smut Fungus Melanopsichium pennsylvanicum.</title>
        <authorList>
            <person name="Sharma R."/>
            <person name="Mishra B."/>
            <person name="Runge F."/>
            <person name="Thines M."/>
        </authorList>
    </citation>
    <scope>NUCLEOTIDE SEQUENCE</scope>
    <source>
        <strain evidence="10">4</strain>
    </source>
</reference>
<keyword evidence="2" id="KW-0862">Zinc</keyword>
<dbReference type="GO" id="GO:0009267">
    <property type="term" value="P:cellular response to starvation"/>
    <property type="evidence" value="ECO:0007669"/>
    <property type="project" value="TreeGrafter"/>
</dbReference>
<feature type="region of interest" description="Disordered" evidence="8">
    <location>
        <begin position="1"/>
        <end position="183"/>
    </location>
</feature>
<sequence>MSAANGNNPAPRSSSHPSKLSSSTPTYSLPPHPSTTNTQRQQSPASHAAASTLAALASSPPATHTSPARPSYNPTSAFSPSCSSPSVSSSSSSSPSSSSFNVRPNTASMLNQSLYSTASSAASKNATSQAGKSPSGSPLKKEVDMNPKSAANPSTLNKPASSSAATSASATAAFTPKESGKRKKANRACLHCQKAHLTCDDSRPCQRCVKKGLADSCMDGHRKKAKYLLDDDELEELKRQKETKKAAKQAAQHKNDSSTSSQQKQPLEQHQHQHQHQQQELATIQPALHTAPSPEKVSAVNNILDQVNSNGGIPTPSSSGHEYSILSSMLNGTDLQLLGASSASPDFQTSPAVDVMDGWNIASGGGLDALLSMGMQQQHQHQHQQLLASGAGGMDTVAATYNDTAGMGDGFAVQVETAPTTRGLQELGDAGGHEASFNALEVPSPKPTNMLEESSLLSSNNDAQGGSEGNVDLGSTWQRSTCNEPVADINKAIASRRVARQQQDTIWRARIAKTYRDNTAPFPYPEGYHFLIKYVTSEFEKQDWDAYCGMEEDL</sequence>
<evidence type="ECO:0000256" key="1">
    <source>
        <dbReference type="ARBA" id="ARBA00022723"/>
    </source>
</evidence>